<accession>A0A8J5ZV40</accession>
<evidence type="ECO:0000256" key="1">
    <source>
        <dbReference type="SAM" id="MobiDB-lite"/>
    </source>
</evidence>
<protein>
    <submittedName>
        <fullName evidence="2">Uncharacterized protein</fullName>
    </submittedName>
</protein>
<reference evidence="2" key="1">
    <citation type="journal article" date="2021" name="Evol. Appl.">
        <title>The genome of the Pyrenean desman and the effects of bottlenecks and inbreeding on the genomic landscape of an endangered species.</title>
        <authorList>
            <person name="Escoda L."/>
            <person name="Castresana J."/>
        </authorList>
    </citation>
    <scope>NUCLEOTIDE SEQUENCE</scope>
    <source>
        <strain evidence="2">IBE-C5619</strain>
    </source>
</reference>
<feature type="compositionally biased region" description="Basic and acidic residues" evidence="1">
    <location>
        <begin position="40"/>
        <end position="81"/>
    </location>
</feature>
<organism evidence="2 3">
    <name type="scientific">Galemys pyrenaicus</name>
    <name type="common">Iberian desman</name>
    <name type="synonym">Pyrenean desman</name>
    <dbReference type="NCBI Taxonomy" id="202257"/>
    <lineage>
        <taxon>Eukaryota</taxon>
        <taxon>Metazoa</taxon>
        <taxon>Chordata</taxon>
        <taxon>Craniata</taxon>
        <taxon>Vertebrata</taxon>
        <taxon>Euteleostomi</taxon>
        <taxon>Mammalia</taxon>
        <taxon>Eutheria</taxon>
        <taxon>Laurasiatheria</taxon>
        <taxon>Eulipotyphla</taxon>
        <taxon>Talpidae</taxon>
        <taxon>Galemys</taxon>
    </lineage>
</organism>
<dbReference type="Proteomes" id="UP000700334">
    <property type="component" value="Unassembled WGS sequence"/>
</dbReference>
<sequence>RRLQWRHGPVAMAERPEVLNLANVVVTRIIREPFPPNDTDVSRERGKKETSEQKKDTDKKADSEKHGKGRDDDNDEEKQNR</sequence>
<name>A0A8J5ZV40_GALPY</name>
<keyword evidence="3" id="KW-1185">Reference proteome</keyword>
<comment type="caution">
    <text evidence="2">The sequence shown here is derived from an EMBL/GenBank/DDBJ whole genome shotgun (WGS) entry which is preliminary data.</text>
</comment>
<proteinExistence type="predicted"/>
<evidence type="ECO:0000313" key="3">
    <source>
        <dbReference type="Proteomes" id="UP000700334"/>
    </source>
</evidence>
<dbReference type="EMBL" id="JAGFMF010012105">
    <property type="protein sequence ID" value="KAG8507422.1"/>
    <property type="molecule type" value="Genomic_DNA"/>
</dbReference>
<gene>
    <name evidence="2" type="ORF">J0S82_009374</name>
</gene>
<feature type="region of interest" description="Disordered" evidence="1">
    <location>
        <begin position="30"/>
        <end position="81"/>
    </location>
</feature>
<feature type="non-terminal residue" evidence="2">
    <location>
        <position position="81"/>
    </location>
</feature>
<feature type="non-terminal residue" evidence="2">
    <location>
        <position position="1"/>
    </location>
</feature>
<evidence type="ECO:0000313" key="2">
    <source>
        <dbReference type="EMBL" id="KAG8507422.1"/>
    </source>
</evidence>
<dbReference type="AlphaFoldDB" id="A0A8J5ZV40"/>